<reference evidence="2 3" key="1">
    <citation type="journal article" date="2022" name="Nat. Ecol. Evol.">
        <title>A masculinizing supergene underlies an exaggerated male reproductive morph in a spider.</title>
        <authorList>
            <person name="Hendrickx F."/>
            <person name="De Corte Z."/>
            <person name="Sonet G."/>
            <person name="Van Belleghem S.M."/>
            <person name="Kostlbacher S."/>
            <person name="Vangestel C."/>
        </authorList>
    </citation>
    <scope>NUCLEOTIDE SEQUENCE [LARGE SCALE GENOMIC DNA]</scope>
    <source>
        <strain evidence="2">W744_W776</strain>
    </source>
</reference>
<evidence type="ECO:0000313" key="3">
    <source>
        <dbReference type="Proteomes" id="UP000827092"/>
    </source>
</evidence>
<dbReference type="EMBL" id="JAFNEN010002434">
    <property type="protein sequence ID" value="KAG8172721.1"/>
    <property type="molecule type" value="Genomic_DNA"/>
</dbReference>
<name>A0AAV6TMD9_9ARAC</name>
<comment type="caution">
    <text evidence="2">The sequence shown here is derived from an EMBL/GenBank/DDBJ whole genome shotgun (WGS) entry which is preliminary data.</text>
</comment>
<proteinExistence type="predicted"/>
<keyword evidence="3" id="KW-1185">Reference proteome</keyword>
<evidence type="ECO:0000313" key="2">
    <source>
        <dbReference type="EMBL" id="KAG8172721.1"/>
    </source>
</evidence>
<gene>
    <name evidence="2" type="ORF">JTE90_003910</name>
</gene>
<accession>A0AAV6TMD9</accession>
<protein>
    <submittedName>
        <fullName evidence="2">Uncharacterized protein</fullName>
    </submittedName>
</protein>
<sequence>MYWIFLILGLLLLLFKLEPIPGRPSHNHYALIWEWKQYQLIRIMPQDWYVLVDARVLFLYTDMNSLDTYITAVRLDTHREYKIFHYRYLMDWIKQPPVIKSYPSNLQDVVVILNHVTSSL</sequence>
<feature type="chain" id="PRO_5043910794" evidence="1">
    <location>
        <begin position="23"/>
        <end position="120"/>
    </location>
</feature>
<dbReference type="AlphaFoldDB" id="A0AAV6TMD9"/>
<dbReference type="Proteomes" id="UP000827092">
    <property type="component" value="Unassembled WGS sequence"/>
</dbReference>
<evidence type="ECO:0000256" key="1">
    <source>
        <dbReference type="SAM" id="SignalP"/>
    </source>
</evidence>
<keyword evidence="1" id="KW-0732">Signal</keyword>
<organism evidence="2 3">
    <name type="scientific">Oedothorax gibbosus</name>
    <dbReference type="NCBI Taxonomy" id="931172"/>
    <lineage>
        <taxon>Eukaryota</taxon>
        <taxon>Metazoa</taxon>
        <taxon>Ecdysozoa</taxon>
        <taxon>Arthropoda</taxon>
        <taxon>Chelicerata</taxon>
        <taxon>Arachnida</taxon>
        <taxon>Araneae</taxon>
        <taxon>Araneomorphae</taxon>
        <taxon>Entelegynae</taxon>
        <taxon>Araneoidea</taxon>
        <taxon>Linyphiidae</taxon>
        <taxon>Erigoninae</taxon>
        <taxon>Oedothorax</taxon>
    </lineage>
</organism>
<feature type="signal peptide" evidence="1">
    <location>
        <begin position="1"/>
        <end position="22"/>
    </location>
</feature>